<feature type="chain" id="PRO_5023089005" evidence="3">
    <location>
        <begin position="27"/>
        <end position="753"/>
    </location>
</feature>
<feature type="region of interest" description="Disordered" evidence="1">
    <location>
        <begin position="676"/>
        <end position="713"/>
    </location>
</feature>
<accession>A0A5C3E3N4</accession>
<feature type="region of interest" description="Disordered" evidence="1">
    <location>
        <begin position="576"/>
        <end position="649"/>
    </location>
</feature>
<keyword evidence="3" id="KW-0732">Signal</keyword>
<gene>
    <name evidence="4" type="ORF">UTRI_01532_B</name>
</gene>
<keyword evidence="2" id="KW-0472">Membrane</keyword>
<evidence type="ECO:0000256" key="1">
    <source>
        <dbReference type="SAM" id="MobiDB-lite"/>
    </source>
</evidence>
<feature type="signal peptide" evidence="3">
    <location>
        <begin position="1"/>
        <end position="26"/>
    </location>
</feature>
<feature type="region of interest" description="Disordered" evidence="1">
    <location>
        <begin position="134"/>
        <end position="239"/>
    </location>
</feature>
<feature type="compositionally biased region" description="Basic and acidic residues" evidence="1">
    <location>
        <begin position="691"/>
        <end position="704"/>
    </location>
</feature>
<feature type="compositionally biased region" description="Polar residues" evidence="1">
    <location>
        <begin position="228"/>
        <end position="239"/>
    </location>
</feature>
<feature type="compositionally biased region" description="Pro residues" evidence="1">
    <location>
        <begin position="743"/>
        <end position="753"/>
    </location>
</feature>
<dbReference type="OrthoDB" id="2555569at2759"/>
<evidence type="ECO:0000313" key="4">
    <source>
        <dbReference type="EMBL" id="SPO25018.1"/>
    </source>
</evidence>
<reference evidence="4 5" key="1">
    <citation type="submission" date="2018-03" db="EMBL/GenBank/DDBJ databases">
        <authorList>
            <person name="Guldener U."/>
        </authorList>
    </citation>
    <scope>NUCLEOTIDE SEQUENCE [LARGE SCALE GENOMIC DNA]</scope>
    <source>
        <strain evidence="4 5">NBRC100155</strain>
    </source>
</reference>
<feature type="compositionally biased region" description="Low complexity" evidence="1">
    <location>
        <begin position="581"/>
        <end position="591"/>
    </location>
</feature>
<sequence length="753" mass="77616">MTRVKQPLSLLTFVWLSIFLLSPSFGGEENGVFARAVTADKPQRDLFDQLLHKYLPGGDSLQWSVHPLPRGVEKRQISMLPQTAAGNLGAGGNGNDGLPGGGLAGLMGGGGGGGGGGNGGNAVPASVLAAAAAASPTNSGGGNNDASSASSGANVASATQSSDRSPSSASSNSPAPPPASSSAPVPLSKIITSPSTPSSASSPSSSSTPASTASSASTPSATPTKASQQSDDPPNNSSVSLLNPKHKLFPLIVAGLACAGILAIMLLIAIARALAHDQLRRDNLKKSYSFDSTSPSSGKKNSSSDRFTSTPPGLNAARSIRRAMTKKKLGSFARRTQDGSVLIEVGDEVFAVPPHLADSYRERILREKRSRSDLSSNSGDGLFGSVRPKFLTDGGPDGGDEEQARAAYDDMLQGGGADGGGGVGRSLSQRITDRLRSLTAGSTGAAEVRPPMAERNAYSFNTTTQQPGALRQSNLATQNPVLTTASSGWAIQPSSSAELHKTPAAFKAGEPFGTARVLLPRTSSSQAIPKHLQPPSIPVPAAAVAVKKDTVKIKAQSRKSPPKLELTLLTEKLADLEKHSSSSSSSSTASSDKAKLPKEASLTHSSSAAASTNGTFGGSDVSIPGAFPERQKSLHHSNTAARRARSIKPLILNMEEPTPTPTTTARAAGVGNYRGRQAEAHRSKTQIHPNAQDRKSKSGLERKNTTVGLASPTRFTHDVAGRVVVNPTKPEMAAKTDARFRPLPVPPPFGLPK</sequence>
<feature type="compositionally biased region" description="Low complexity" evidence="1">
    <location>
        <begin position="292"/>
        <end position="301"/>
    </location>
</feature>
<feature type="compositionally biased region" description="Low complexity" evidence="1">
    <location>
        <begin position="600"/>
        <end position="614"/>
    </location>
</feature>
<feature type="region of interest" description="Disordered" evidence="1">
    <location>
        <begin position="368"/>
        <end position="402"/>
    </location>
</feature>
<keyword evidence="5" id="KW-1185">Reference proteome</keyword>
<dbReference type="AlphaFoldDB" id="A0A5C3E3N4"/>
<feature type="region of interest" description="Disordered" evidence="1">
    <location>
        <begin position="727"/>
        <end position="753"/>
    </location>
</feature>
<feature type="compositionally biased region" description="Low complexity" evidence="1">
    <location>
        <begin position="180"/>
        <end position="227"/>
    </location>
</feature>
<evidence type="ECO:0000313" key="5">
    <source>
        <dbReference type="Proteomes" id="UP000324022"/>
    </source>
</evidence>
<feature type="compositionally biased region" description="Low complexity" evidence="1">
    <location>
        <begin position="134"/>
        <end position="173"/>
    </location>
</feature>
<proteinExistence type="predicted"/>
<dbReference type="EMBL" id="OOIN01000008">
    <property type="protein sequence ID" value="SPO25018.1"/>
    <property type="molecule type" value="Genomic_DNA"/>
</dbReference>
<organism evidence="4 5">
    <name type="scientific">Ustilago trichophora</name>
    <dbReference type="NCBI Taxonomy" id="86804"/>
    <lineage>
        <taxon>Eukaryota</taxon>
        <taxon>Fungi</taxon>
        <taxon>Dikarya</taxon>
        <taxon>Basidiomycota</taxon>
        <taxon>Ustilaginomycotina</taxon>
        <taxon>Ustilaginomycetes</taxon>
        <taxon>Ustilaginales</taxon>
        <taxon>Ustilaginaceae</taxon>
        <taxon>Ustilago</taxon>
    </lineage>
</organism>
<keyword evidence="2" id="KW-0812">Transmembrane</keyword>
<evidence type="ECO:0000256" key="2">
    <source>
        <dbReference type="SAM" id="Phobius"/>
    </source>
</evidence>
<dbReference type="Proteomes" id="UP000324022">
    <property type="component" value="Unassembled WGS sequence"/>
</dbReference>
<feature type="transmembrane region" description="Helical" evidence="2">
    <location>
        <begin position="248"/>
        <end position="275"/>
    </location>
</feature>
<name>A0A5C3E3N4_9BASI</name>
<evidence type="ECO:0000256" key="3">
    <source>
        <dbReference type="SAM" id="SignalP"/>
    </source>
</evidence>
<protein>
    <submittedName>
        <fullName evidence="4">Uncharacterized protein</fullName>
    </submittedName>
</protein>
<keyword evidence="2" id="KW-1133">Transmembrane helix</keyword>
<feature type="region of interest" description="Disordered" evidence="1">
    <location>
        <begin position="287"/>
        <end position="318"/>
    </location>
</feature>